<reference evidence="2 3" key="1">
    <citation type="submission" date="2020-08" db="EMBL/GenBank/DDBJ databases">
        <title>Genomic Encyclopedia of Type Strains, Phase IV (KMG-IV): sequencing the most valuable type-strain genomes for metagenomic binning, comparative biology and taxonomic classification.</title>
        <authorList>
            <person name="Goeker M."/>
        </authorList>
    </citation>
    <scope>NUCLEOTIDE SEQUENCE [LARGE SCALE GENOMIC DNA]</scope>
    <source>
        <strain evidence="2 3">DSM 100039</strain>
    </source>
</reference>
<evidence type="ECO:0000313" key="2">
    <source>
        <dbReference type="EMBL" id="MBB6413777.1"/>
    </source>
</evidence>
<dbReference type="Proteomes" id="UP000556329">
    <property type="component" value="Unassembled WGS sequence"/>
</dbReference>
<comment type="caution">
    <text evidence="2">The sequence shown here is derived from an EMBL/GenBank/DDBJ whole genome shotgun (WGS) entry which is preliminary data.</text>
</comment>
<evidence type="ECO:0000313" key="3">
    <source>
        <dbReference type="Proteomes" id="UP000556329"/>
    </source>
</evidence>
<dbReference type="InterPro" id="IPR025296">
    <property type="entry name" value="DUF4158"/>
</dbReference>
<sequence>MSFGLSSGDLVGRWSLSFSDIDFVNDKPELARLGLAVHLKFFTAHGFFVQDHAAIPADGVLYLAELLGLEAEAVNHYDFSDGTARRHCAEILQHLGFRRLKRVDREQQTSWIAK</sequence>
<dbReference type="AlphaFoldDB" id="A0A841PEZ9"/>
<protein>
    <recommendedName>
        <fullName evidence="1">DUF4158 domain-containing protein</fullName>
    </recommendedName>
</protein>
<dbReference type="RefSeq" id="WP_210334124.1">
    <property type="nucleotide sequence ID" value="NZ_JACHEF010000009.1"/>
</dbReference>
<gene>
    <name evidence="2" type="ORF">HNQ71_006486</name>
</gene>
<evidence type="ECO:0000259" key="1">
    <source>
        <dbReference type="Pfam" id="PF13700"/>
    </source>
</evidence>
<feature type="domain" description="DUF4158" evidence="1">
    <location>
        <begin position="7"/>
        <end position="113"/>
    </location>
</feature>
<dbReference type="Pfam" id="PF13700">
    <property type="entry name" value="DUF4158"/>
    <property type="match status" value="1"/>
</dbReference>
<proteinExistence type="predicted"/>
<keyword evidence="3" id="KW-1185">Reference proteome</keyword>
<dbReference type="EMBL" id="JACHEF010000009">
    <property type="protein sequence ID" value="MBB6413777.1"/>
    <property type="molecule type" value="Genomic_DNA"/>
</dbReference>
<accession>A0A841PEZ9</accession>
<name>A0A841PEZ9_9HYPH</name>
<organism evidence="2 3">
    <name type="scientific">Mesorhizobium sangaii</name>
    <dbReference type="NCBI Taxonomy" id="505389"/>
    <lineage>
        <taxon>Bacteria</taxon>
        <taxon>Pseudomonadati</taxon>
        <taxon>Pseudomonadota</taxon>
        <taxon>Alphaproteobacteria</taxon>
        <taxon>Hyphomicrobiales</taxon>
        <taxon>Phyllobacteriaceae</taxon>
        <taxon>Mesorhizobium</taxon>
    </lineage>
</organism>